<keyword evidence="9" id="KW-1185">Reference proteome</keyword>
<proteinExistence type="predicted"/>
<feature type="transmembrane region" description="Helical" evidence="6">
    <location>
        <begin position="200"/>
        <end position="222"/>
    </location>
</feature>
<keyword evidence="3 6" id="KW-0812">Transmembrane</keyword>
<dbReference type="STRING" id="743788.S8DHI5"/>
<feature type="transmembrane region" description="Helical" evidence="6">
    <location>
        <begin position="108"/>
        <end position="126"/>
    </location>
</feature>
<reference evidence="8 9" key="1">
    <citation type="journal article" date="2012" name="Science">
        <title>The Paleozoic origin of enzymatic lignin decomposition reconstructed from 31 fungal genomes.</title>
        <authorList>
            <person name="Floudas D."/>
            <person name="Binder M."/>
            <person name="Riley R."/>
            <person name="Barry K."/>
            <person name="Blanchette R.A."/>
            <person name="Henrissat B."/>
            <person name="Martinez A.T."/>
            <person name="Otillar R."/>
            <person name="Spatafora J.W."/>
            <person name="Yadav J.S."/>
            <person name="Aerts A."/>
            <person name="Benoit I."/>
            <person name="Boyd A."/>
            <person name="Carlson A."/>
            <person name="Copeland A."/>
            <person name="Coutinho P.M."/>
            <person name="de Vries R.P."/>
            <person name="Ferreira P."/>
            <person name="Findley K."/>
            <person name="Foster B."/>
            <person name="Gaskell J."/>
            <person name="Glotzer D."/>
            <person name="Gorecki P."/>
            <person name="Heitman J."/>
            <person name="Hesse C."/>
            <person name="Hori C."/>
            <person name="Igarashi K."/>
            <person name="Jurgens J.A."/>
            <person name="Kallen N."/>
            <person name="Kersten P."/>
            <person name="Kohler A."/>
            <person name="Kuees U."/>
            <person name="Kumar T.K.A."/>
            <person name="Kuo A."/>
            <person name="LaButti K."/>
            <person name="Larrondo L.F."/>
            <person name="Lindquist E."/>
            <person name="Ling A."/>
            <person name="Lombard V."/>
            <person name="Lucas S."/>
            <person name="Lundell T."/>
            <person name="Martin R."/>
            <person name="McLaughlin D.J."/>
            <person name="Morgenstern I."/>
            <person name="Morin E."/>
            <person name="Murat C."/>
            <person name="Nagy L.G."/>
            <person name="Nolan M."/>
            <person name="Ohm R.A."/>
            <person name="Patyshakuliyeva A."/>
            <person name="Rokas A."/>
            <person name="Ruiz-Duenas F.J."/>
            <person name="Sabat G."/>
            <person name="Salamov A."/>
            <person name="Samejima M."/>
            <person name="Schmutz J."/>
            <person name="Slot J.C."/>
            <person name="St John F."/>
            <person name="Stenlid J."/>
            <person name="Sun H."/>
            <person name="Sun S."/>
            <person name="Syed K."/>
            <person name="Tsang A."/>
            <person name="Wiebenga A."/>
            <person name="Young D."/>
            <person name="Pisabarro A."/>
            <person name="Eastwood D.C."/>
            <person name="Martin F."/>
            <person name="Cullen D."/>
            <person name="Grigoriev I.V."/>
            <person name="Hibbett D.S."/>
        </authorList>
    </citation>
    <scope>NUCLEOTIDE SEQUENCE</scope>
    <source>
        <strain evidence="9">FP-58527</strain>
    </source>
</reference>
<dbReference type="FunFam" id="1.20.1250.20:FF:000034">
    <property type="entry name" value="MFS general substrate transporter"/>
    <property type="match status" value="1"/>
</dbReference>
<feature type="transmembrane region" description="Helical" evidence="6">
    <location>
        <begin position="425"/>
        <end position="444"/>
    </location>
</feature>
<feature type="transmembrane region" description="Helical" evidence="6">
    <location>
        <begin position="358"/>
        <end position="380"/>
    </location>
</feature>
<evidence type="ECO:0000256" key="6">
    <source>
        <dbReference type="SAM" id="Phobius"/>
    </source>
</evidence>
<dbReference type="PANTHER" id="PTHR43791:SF19">
    <property type="entry name" value="TRANSPORTER, PUTATIVE (AFU_ORTHOLOGUE AFUA_1G01812)-RELATED"/>
    <property type="match status" value="1"/>
</dbReference>
<comment type="subcellular location">
    <subcellularLocation>
        <location evidence="1">Membrane</location>
        <topology evidence="1">Multi-pass membrane protein</topology>
    </subcellularLocation>
</comment>
<sequence length="484" mass="53054">MPGSPVNEKEKDASFESHQLPYAASSAVDPRRVLRKLDRHLLPFVSALYLLSFLDRTNIGNAKVAGLTTDLHLTGLQYNLCSAIFFLPYTFFEVPSNMAMKLLKPSRWIPFIMVCWGIVMLSMAFVKSFSGLIVARIFLGFTESGLFPGVTFYLCLWYPRAAQAQRVSIFLSAATVAGAFGGILAFGIERMKGIGGLAGWSWIFLLEGLITVIVAALSYFFMYDDPETAPFLTADEREWLVNKIQEDTAGLAKTFQWKFLGQALKDPHTYLYMVLYLFSALPAYAFALFLPTIITGLGYSAAHAQLLTIPPYVAGCIVTVAFGALSDRWTMRGPFVLIGALLGLTGYVILFATREAVVGYIGTIIASCGLFPAAACVLAWTGGNVGGDVKRGVVIAMTIGLGNLGGFASSFIYRAQDSPRYHPGHATNISCLAIAAALSAIGMLEFHKLNKQKQLQREKEGITKDQMDKFREMGDQSPLYRYTL</sequence>
<dbReference type="GO" id="GO:0016020">
    <property type="term" value="C:membrane"/>
    <property type="evidence" value="ECO:0007669"/>
    <property type="project" value="UniProtKB-SubCell"/>
</dbReference>
<keyword evidence="5 6" id="KW-0472">Membrane</keyword>
<evidence type="ECO:0000313" key="9">
    <source>
        <dbReference type="Proteomes" id="UP000015241"/>
    </source>
</evidence>
<evidence type="ECO:0000256" key="1">
    <source>
        <dbReference type="ARBA" id="ARBA00004141"/>
    </source>
</evidence>
<evidence type="ECO:0000313" key="8">
    <source>
        <dbReference type="EMBL" id="EPS93006.1"/>
    </source>
</evidence>
<feature type="transmembrane region" description="Helical" evidence="6">
    <location>
        <begin position="167"/>
        <end position="188"/>
    </location>
</feature>
<evidence type="ECO:0000256" key="5">
    <source>
        <dbReference type="ARBA" id="ARBA00023136"/>
    </source>
</evidence>
<dbReference type="PROSITE" id="PS50850">
    <property type="entry name" value="MFS"/>
    <property type="match status" value="1"/>
</dbReference>
<feature type="domain" description="Major facilitator superfamily (MFS) profile" evidence="7">
    <location>
        <begin position="41"/>
        <end position="454"/>
    </location>
</feature>
<evidence type="ECO:0000256" key="2">
    <source>
        <dbReference type="ARBA" id="ARBA00022448"/>
    </source>
</evidence>
<organism evidence="8 9">
    <name type="scientific">Fomitopsis schrenkii</name>
    <name type="common">Brown rot fungus</name>
    <dbReference type="NCBI Taxonomy" id="2126942"/>
    <lineage>
        <taxon>Eukaryota</taxon>
        <taxon>Fungi</taxon>
        <taxon>Dikarya</taxon>
        <taxon>Basidiomycota</taxon>
        <taxon>Agaricomycotina</taxon>
        <taxon>Agaricomycetes</taxon>
        <taxon>Polyporales</taxon>
        <taxon>Fomitopsis</taxon>
    </lineage>
</organism>
<dbReference type="FunFam" id="1.20.1250.20:FF:000013">
    <property type="entry name" value="MFS general substrate transporter"/>
    <property type="match status" value="1"/>
</dbReference>
<dbReference type="InterPro" id="IPR020846">
    <property type="entry name" value="MFS_dom"/>
</dbReference>
<dbReference type="InParanoid" id="S8DHI5"/>
<feature type="transmembrane region" description="Helical" evidence="6">
    <location>
        <begin position="392"/>
        <end position="413"/>
    </location>
</feature>
<dbReference type="FunCoup" id="S8DHI5">
    <property type="interactions" value="83"/>
</dbReference>
<evidence type="ECO:0000256" key="4">
    <source>
        <dbReference type="ARBA" id="ARBA00022989"/>
    </source>
</evidence>
<keyword evidence="2" id="KW-0813">Transport</keyword>
<dbReference type="CDD" id="cd17327">
    <property type="entry name" value="MFS_FEN2_like"/>
    <property type="match status" value="1"/>
</dbReference>
<evidence type="ECO:0000259" key="7">
    <source>
        <dbReference type="PROSITE" id="PS50850"/>
    </source>
</evidence>
<dbReference type="HOGENOM" id="CLU_001265_0_1_1"/>
<dbReference type="InterPro" id="IPR036259">
    <property type="entry name" value="MFS_trans_sf"/>
</dbReference>
<dbReference type="AlphaFoldDB" id="S8DHI5"/>
<dbReference type="eggNOG" id="KOG2533">
    <property type="taxonomic scope" value="Eukaryota"/>
</dbReference>
<dbReference type="SUPFAM" id="SSF103473">
    <property type="entry name" value="MFS general substrate transporter"/>
    <property type="match status" value="1"/>
</dbReference>
<dbReference type="OrthoDB" id="2962993at2759"/>
<feature type="transmembrane region" description="Helical" evidence="6">
    <location>
        <begin position="270"/>
        <end position="294"/>
    </location>
</feature>
<dbReference type="Pfam" id="PF07690">
    <property type="entry name" value="MFS_1"/>
    <property type="match status" value="1"/>
</dbReference>
<feature type="transmembrane region" description="Helical" evidence="6">
    <location>
        <begin position="76"/>
        <end position="96"/>
    </location>
</feature>
<dbReference type="PANTHER" id="PTHR43791">
    <property type="entry name" value="PERMEASE-RELATED"/>
    <property type="match status" value="1"/>
</dbReference>
<gene>
    <name evidence="8" type="ORF">FOMPIDRAFT_1056373</name>
</gene>
<keyword evidence="4 6" id="KW-1133">Transmembrane helix</keyword>
<feature type="transmembrane region" description="Helical" evidence="6">
    <location>
        <begin position="306"/>
        <end position="326"/>
    </location>
</feature>
<evidence type="ECO:0000256" key="3">
    <source>
        <dbReference type="ARBA" id="ARBA00022692"/>
    </source>
</evidence>
<dbReference type="Proteomes" id="UP000015241">
    <property type="component" value="Unassembled WGS sequence"/>
</dbReference>
<name>S8DHI5_FOMSC</name>
<accession>S8DHI5</accession>
<dbReference type="EMBL" id="KE504309">
    <property type="protein sequence ID" value="EPS93006.1"/>
    <property type="molecule type" value="Genomic_DNA"/>
</dbReference>
<dbReference type="GO" id="GO:0022857">
    <property type="term" value="F:transmembrane transporter activity"/>
    <property type="evidence" value="ECO:0007669"/>
    <property type="project" value="InterPro"/>
</dbReference>
<feature type="transmembrane region" description="Helical" evidence="6">
    <location>
        <begin position="333"/>
        <end position="352"/>
    </location>
</feature>
<dbReference type="Gene3D" id="1.20.1250.20">
    <property type="entry name" value="MFS general substrate transporter like domains"/>
    <property type="match status" value="2"/>
</dbReference>
<dbReference type="InterPro" id="IPR011701">
    <property type="entry name" value="MFS"/>
</dbReference>
<feature type="transmembrane region" description="Helical" evidence="6">
    <location>
        <begin position="132"/>
        <end position="155"/>
    </location>
</feature>
<protein>
    <recommendedName>
        <fullName evidence="7">Major facilitator superfamily (MFS) profile domain-containing protein</fullName>
    </recommendedName>
</protein>